<sequence>MLNWMDHVDTYLQQLNETSDALAGTLVGLEQATRKADSEEINSACAKLGSLLRVLEQQLSQREALLVEFPDAADTAPANLQSALGTIEHPRASELDKRCTLISSELRGIHQKAIGLFVGQYHLTSVTEELLRLMSGVSAKPNTYDSADEETNGSFLDRAA</sequence>
<dbReference type="KEGG" id="ruv:EC9_21240"/>
<reference evidence="2 3" key="1">
    <citation type="submission" date="2019-02" db="EMBL/GenBank/DDBJ databases">
        <title>Deep-cultivation of Planctomycetes and their phenomic and genomic characterization uncovers novel biology.</title>
        <authorList>
            <person name="Wiegand S."/>
            <person name="Jogler M."/>
            <person name="Boedeker C."/>
            <person name="Pinto D."/>
            <person name="Vollmers J."/>
            <person name="Rivas-Marin E."/>
            <person name="Kohn T."/>
            <person name="Peeters S.H."/>
            <person name="Heuer A."/>
            <person name="Rast P."/>
            <person name="Oberbeckmann S."/>
            <person name="Bunk B."/>
            <person name="Jeske O."/>
            <person name="Meyerdierks A."/>
            <person name="Storesund J.E."/>
            <person name="Kallscheuer N."/>
            <person name="Luecker S."/>
            <person name="Lage O.M."/>
            <person name="Pohl T."/>
            <person name="Merkel B.J."/>
            <person name="Hornburger P."/>
            <person name="Mueller R.-W."/>
            <person name="Bruemmer F."/>
            <person name="Labrenz M."/>
            <person name="Spormann A.M."/>
            <person name="Op den Camp H."/>
            <person name="Overmann J."/>
            <person name="Amann R."/>
            <person name="Jetten M.S.M."/>
            <person name="Mascher T."/>
            <person name="Medema M.H."/>
            <person name="Devos D.P."/>
            <person name="Kaster A.-K."/>
            <person name="Ovreas L."/>
            <person name="Rohde M."/>
            <person name="Galperin M.Y."/>
            <person name="Jogler C."/>
        </authorList>
    </citation>
    <scope>NUCLEOTIDE SEQUENCE [LARGE SCALE GENOMIC DNA]</scope>
    <source>
        <strain evidence="2 3">EC9</strain>
    </source>
</reference>
<evidence type="ECO:0000256" key="1">
    <source>
        <dbReference type="SAM" id="MobiDB-lite"/>
    </source>
</evidence>
<evidence type="ECO:0000313" key="3">
    <source>
        <dbReference type="Proteomes" id="UP000319557"/>
    </source>
</evidence>
<name>A0A517LZ91_9BACT</name>
<keyword evidence="3" id="KW-1185">Reference proteome</keyword>
<dbReference type="Proteomes" id="UP000319557">
    <property type="component" value="Chromosome"/>
</dbReference>
<dbReference type="OrthoDB" id="274461at2"/>
<proteinExistence type="predicted"/>
<accession>A0A517LZ91</accession>
<dbReference type="AlphaFoldDB" id="A0A517LZ91"/>
<protein>
    <recommendedName>
        <fullName evidence="4">FlgN protein</fullName>
    </recommendedName>
</protein>
<feature type="region of interest" description="Disordered" evidence="1">
    <location>
        <begin position="141"/>
        <end position="160"/>
    </location>
</feature>
<evidence type="ECO:0000313" key="2">
    <source>
        <dbReference type="EMBL" id="QDS87941.1"/>
    </source>
</evidence>
<gene>
    <name evidence="2" type="ORF">EC9_21240</name>
</gene>
<dbReference type="EMBL" id="CP036261">
    <property type="protein sequence ID" value="QDS87941.1"/>
    <property type="molecule type" value="Genomic_DNA"/>
</dbReference>
<evidence type="ECO:0008006" key="4">
    <source>
        <dbReference type="Google" id="ProtNLM"/>
    </source>
</evidence>
<organism evidence="2 3">
    <name type="scientific">Rosistilla ulvae</name>
    <dbReference type="NCBI Taxonomy" id="1930277"/>
    <lineage>
        <taxon>Bacteria</taxon>
        <taxon>Pseudomonadati</taxon>
        <taxon>Planctomycetota</taxon>
        <taxon>Planctomycetia</taxon>
        <taxon>Pirellulales</taxon>
        <taxon>Pirellulaceae</taxon>
        <taxon>Rosistilla</taxon>
    </lineage>
</organism>
<dbReference type="RefSeq" id="WP_145344689.1">
    <property type="nucleotide sequence ID" value="NZ_CP036261.1"/>
</dbReference>